<accession>A0ABY7EKQ4</accession>
<gene>
    <name evidence="1" type="ORF">MAR_017724</name>
</gene>
<dbReference type="Proteomes" id="UP001164746">
    <property type="component" value="Chromosome 6"/>
</dbReference>
<organism evidence="1 2">
    <name type="scientific">Mya arenaria</name>
    <name type="common">Soft-shell clam</name>
    <dbReference type="NCBI Taxonomy" id="6604"/>
    <lineage>
        <taxon>Eukaryota</taxon>
        <taxon>Metazoa</taxon>
        <taxon>Spiralia</taxon>
        <taxon>Lophotrochozoa</taxon>
        <taxon>Mollusca</taxon>
        <taxon>Bivalvia</taxon>
        <taxon>Autobranchia</taxon>
        <taxon>Heteroconchia</taxon>
        <taxon>Euheterodonta</taxon>
        <taxon>Imparidentia</taxon>
        <taxon>Neoheterodontei</taxon>
        <taxon>Myida</taxon>
        <taxon>Myoidea</taxon>
        <taxon>Myidae</taxon>
        <taxon>Mya</taxon>
    </lineage>
</organism>
<evidence type="ECO:0000313" key="1">
    <source>
        <dbReference type="EMBL" id="WAR07766.1"/>
    </source>
</evidence>
<proteinExistence type="predicted"/>
<keyword evidence="2" id="KW-1185">Reference proteome</keyword>
<sequence>MSCNRHLSERIPSAPWVYVVYILVKEGIRLKKALILQHAADLAFCFICRTTMLACKAGNIKAEGGFITEDPWVDICKALLSTKNKAAKINLALRMCATKNLPMMMCCQLKLLFRCHQWEG</sequence>
<evidence type="ECO:0000313" key="2">
    <source>
        <dbReference type="Proteomes" id="UP001164746"/>
    </source>
</evidence>
<protein>
    <submittedName>
        <fullName evidence="1">Uncharacterized protein</fullName>
    </submittedName>
</protein>
<dbReference type="EMBL" id="CP111017">
    <property type="protein sequence ID" value="WAR07766.1"/>
    <property type="molecule type" value="Genomic_DNA"/>
</dbReference>
<name>A0ABY7EKQ4_MYAAR</name>
<reference evidence="1" key="1">
    <citation type="submission" date="2022-11" db="EMBL/GenBank/DDBJ databases">
        <title>Centuries of genome instability and evolution in soft-shell clam transmissible cancer (bioRxiv).</title>
        <authorList>
            <person name="Hart S.F.M."/>
            <person name="Yonemitsu M.A."/>
            <person name="Giersch R.M."/>
            <person name="Beal B.F."/>
            <person name="Arriagada G."/>
            <person name="Davis B.W."/>
            <person name="Ostrander E.A."/>
            <person name="Goff S.P."/>
            <person name="Metzger M.J."/>
        </authorList>
    </citation>
    <scope>NUCLEOTIDE SEQUENCE</scope>
    <source>
        <strain evidence="1">MELC-2E11</strain>
        <tissue evidence="1">Siphon/mantle</tissue>
    </source>
</reference>